<dbReference type="EMBL" id="VAWE01000001">
    <property type="protein sequence ID" value="TLQ43812.1"/>
    <property type="molecule type" value="Genomic_DNA"/>
</dbReference>
<name>A0A5R9E4M6_9ACTN</name>
<organism evidence="2 3">
    <name type="scientific">Streptomyces marianii</name>
    <dbReference type="NCBI Taxonomy" id="1817406"/>
    <lineage>
        <taxon>Bacteria</taxon>
        <taxon>Bacillati</taxon>
        <taxon>Actinomycetota</taxon>
        <taxon>Actinomycetes</taxon>
        <taxon>Kitasatosporales</taxon>
        <taxon>Streptomycetaceae</taxon>
        <taxon>Streptomyces</taxon>
    </lineage>
</organism>
<evidence type="ECO:0000313" key="3">
    <source>
        <dbReference type="Proteomes" id="UP000305921"/>
    </source>
</evidence>
<accession>A0A5R9E4M6</accession>
<gene>
    <name evidence="2" type="ORF">FEF34_12280</name>
</gene>
<comment type="caution">
    <text evidence="2">The sequence shown here is derived from an EMBL/GenBank/DDBJ whole genome shotgun (WGS) entry which is preliminary data.</text>
</comment>
<sequence length="88" mass="9094">MPGAFGRFDNAARRRGRRRAPAGSGASLLAGVSLLLVLDLLAYEAPLGNWAIPRPCSPVRRAARRCAGGHVLVTLPQGAPPPGGGEAR</sequence>
<dbReference type="Proteomes" id="UP000305921">
    <property type="component" value="Unassembled WGS sequence"/>
</dbReference>
<proteinExistence type="predicted"/>
<reference evidence="2 3" key="1">
    <citation type="submission" date="2019-05" db="EMBL/GenBank/DDBJ databases">
        <title>Streptomyces marianii sp. nov., a novel marine actinomycete from southern coast of India.</title>
        <authorList>
            <person name="Iniyan A.M."/>
            <person name="Wink J."/>
            <person name="Ramprasad E."/>
            <person name="Ramana C.V."/>
            <person name="Bunk B."/>
            <person name="Sproer C."/>
            <person name="Joseph F.-J.R.S."/>
            <person name="Vincent S.G.P."/>
        </authorList>
    </citation>
    <scope>NUCLEOTIDE SEQUENCE [LARGE SCALE GENOMIC DNA]</scope>
    <source>
        <strain evidence="2 3">ICN19</strain>
    </source>
</reference>
<dbReference type="AlphaFoldDB" id="A0A5R9E4M6"/>
<feature type="region of interest" description="Disordered" evidence="1">
    <location>
        <begin position="1"/>
        <end position="24"/>
    </location>
</feature>
<evidence type="ECO:0000256" key="1">
    <source>
        <dbReference type="SAM" id="MobiDB-lite"/>
    </source>
</evidence>
<evidence type="ECO:0000313" key="2">
    <source>
        <dbReference type="EMBL" id="TLQ43812.1"/>
    </source>
</evidence>
<protein>
    <submittedName>
        <fullName evidence="2">Uncharacterized protein</fullName>
    </submittedName>
</protein>
<dbReference type="RefSeq" id="WP_138053218.1">
    <property type="nucleotide sequence ID" value="NZ_VAWE01000001.1"/>
</dbReference>
<keyword evidence="3" id="KW-1185">Reference proteome</keyword>